<reference evidence="3" key="1">
    <citation type="journal article" date="2019" name="Int. J. Syst. Evol. Microbiol.">
        <title>The Global Catalogue of Microorganisms (GCM) 10K type strain sequencing project: providing services to taxonomists for standard genome sequencing and annotation.</title>
        <authorList>
            <consortium name="The Broad Institute Genomics Platform"/>
            <consortium name="The Broad Institute Genome Sequencing Center for Infectious Disease"/>
            <person name="Wu L."/>
            <person name="Ma J."/>
        </authorList>
    </citation>
    <scope>NUCLEOTIDE SEQUENCE [LARGE SCALE GENOMIC DNA]</scope>
    <source>
        <strain evidence="3">JCM 16540</strain>
    </source>
</reference>
<evidence type="ECO:0000313" key="3">
    <source>
        <dbReference type="Proteomes" id="UP001500767"/>
    </source>
</evidence>
<feature type="domain" description="SGNH hydrolase-type esterase" evidence="1">
    <location>
        <begin position="5"/>
        <end position="256"/>
    </location>
</feature>
<comment type="caution">
    <text evidence="2">The sequence shown here is derived from an EMBL/GenBank/DDBJ whole genome shotgun (WGS) entry which is preliminary data.</text>
</comment>
<evidence type="ECO:0000313" key="2">
    <source>
        <dbReference type="EMBL" id="GAA3565231.1"/>
    </source>
</evidence>
<dbReference type="Proteomes" id="UP001500767">
    <property type="component" value="Unassembled WGS sequence"/>
</dbReference>
<accession>A0ABP6XCY2</accession>
<dbReference type="InterPro" id="IPR037460">
    <property type="entry name" value="SEST-like"/>
</dbReference>
<keyword evidence="3" id="KW-1185">Reference proteome</keyword>
<dbReference type="Pfam" id="PF13472">
    <property type="entry name" value="Lipase_GDSL_2"/>
    <property type="match status" value="1"/>
</dbReference>
<dbReference type="EMBL" id="BAAAYR010000002">
    <property type="protein sequence ID" value="GAA3565231.1"/>
    <property type="molecule type" value="Genomic_DNA"/>
</dbReference>
<organism evidence="2 3">
    <name type="scientific">Microlunatus spumicola</name>
    <dbReference type="NCBI Taxonomy" id="81499"/>
    <lineage>
        <taxon>Bacteria</taxon>
        <taxon>Bacillati</taxon>
        <taxon>Actinomycetota</taxon>
        <taxon>Actinomycetes</taxon>
        <taxon>Propionibacteriales</taxon>
        <taxon>Propionibacteriaceae</taxon>
        <taxon>Microlunatus</taxon>
    </lineage>
</organism>
<gene>
    <name evidence="2" type="ORF">GCM10022197_21250</name>
</gene>
<sequence>MTYVALGDSYASGEGLAPSLAYPVLLREGGVERFSTLTQAARSGAVTGDVLATQVSSLRADTRTVTLTVGGNDAGFATVVAACLHSPDPRLQAVLDQGAQWRAAAKAGAQRRIAFLGGPAAAPQDRTVPLVRVLSEVGRRAPDAEILVTGYPRLLGSRPTPQGHRASDVLPLFVAEQDAAWMSAQSEALDAAIASGVQRARAGGVRARYVDVSAEFEGHALSDRQAPWVNGVVLASLGSLVPDSSSFHLTAEGSRAYATALSDASVI</sequence>
<dbReference type="PANTHER" id="PTHR37981">
    <property type="entry name" value="LIPASE 2"/>
    <property type="match status" value="1"/>
</dbReference>
<protein>
    <submittedName>
        <fullName evidence="2">SGNH family lipase</fullName>
    </submittedName>
</protein>
<dbReference type="CDD" id="cd01823">
    <property type="entry name" value="SEST_like"/>
    <property type="match status" value="1"/>
</dbReference>
<dbReference type="InterPro" id="IPR013830">
    <property type="entry name" value="SGNH_hydro"/>
</dbReference>
<proteinExistence type="predicted"/>
<dbReference type="InterPro" id="IPR036514">
    <property type="entry name" value="SGNH_hydro_sf"/>
</dbReference>
<dbReference type="SUPFAM" id="SSF52266">
    <property type="entry name" value="SGNH hydrolase"/>
    <property type="match status" value="1"/>
</dbReference>
<dbReference type="Gene3D" id="3.40.50.1110">
    <property type="entry name" value="SGNH hydrolase"/>
    <property type="match status" value="1"/>
</dbReference>
<dbReference type="PANTHER" id="PTHR37981:SF1">
    <property type="entry name" value="SGNH HYDROLASE-TYPE ESTERASE DOMAIN-CONTAINING PROTEIN"/>
    <property type="match status" value="1"/>
</dbReference>
<evidence type="ECO:0000259" key="1">
    <source>
        <dbReference type="Pfam" id="PF13472"/>
    </source>
</evidence>
<name>A0ABP6XCY2_9ACTN</name>
<dbReference type="RefSeq" id="WP_204910697.1">
    <property type="nucleotide sequence ID" value="NZ_BAAAYR010000002.1"/>
</dbReference>